<evidence type="ECO:0000313" key="2">
    <source>
        <dbReference type="EMBL" id="TVY56374.1"/>
    </source>
</evidence>
<accession>A0A7D8YWD1</accession>
<evidence type="ECO:0000313" key="3">
    <source>
        <dbReference type="Proteomes" id="UP000481288"/>
    </source>
</evidence>
<dbReference type="OrthoDB" id="4760831at2759"/>
<dbReference type="Proteomes" id="UP000481288">
    <property type="component" value="Unassembled WGS sequence"/>
</dbReference>
<dbReference type="EMBL" id="QGMG01000165">
    <property type="protein sequence ID" value="TVY56374.1"/>
    <property type="molecule type" value="Genomic_DNA"/>
</dbReference>
<protein>
    <submittedName>
        <fullName evidence="2">Uncharacterized protein</fullName>
    </submittedName>
</protein>
<gene>
    <name evidence="2" type="ORF">LCER1_G002872</name>
</gene>
<feature type="region of interest" description="Disordered" evidence="1">
    <location>
        <begin position="205"/>
        <end position="244"/>
    </location>
</feature>
<name>A0A7D8YWD1_9HELO</name>
<proteinExistence type="predicted"/>
<dbReference type="AlphaFoldDB" id="A0A7D8YWD1"/>
<organism evidence="2 3">
    <name type="scientific">Lachnellula cervina</name>
    <dbReference type="NCBI Taxonomy" id="1316786"/>
    <lineage>
        <taxon>Eukaryota</taxon>
        <taxon>Fungi</taxon>
        <taxon>Dikarya</taxon>
        <taxon>Ascomycota</taxon>
        <taxon>Pezizomycotina</taxon>
        <taxon>Leotiomycetes</taxon>
        <taxon>Helotiales</taxon>
        <taxon>Lachnaceae</taxon>
        <taxon>Lachnellula</taxon>
    </lineage>
</organism>
<evidence type="ECO:0000256" key="1">
    <source>
        <dbReference type="SAM" id="MobiDB-lite"/>
    </source>
</evidence>
<sequence length="321" mass="35962">MQAAKSAFPNRGRFQYKTLNTCPIRWEEDELLVEPELARLDIILQDYGFTTKKWQIPMRNSHLGLMIKTGEFIWDADNDNNLFIRPELSEVYWSAIQTLFAEAQSDVLILLDACAAASATTRSLRGSMEAIMACGFESKAPSPGEHPFTNTLINVLEDWIDRRSFLASCLQAEILSELKLKENKKGREGKERKWCSLSVPTTAFGNAKINDPPPVHSSSLEIPHQQSSQPTPTSSGPGPASHSYDEVLPRQEAVHANRRITININHRKIAAVTNPTPPQQGAQTISPIDRIEIFKSVYVNMEDPCYVILLAALRKYKINAS</sequence>
<keyword evidence="3" id="KW-1185">Reference proteome</keyword>
<comment type="caution">
    <text evidence="2">The sequence shown here is derived from an EMBL/GenBank/DDBJ whole genome shotgun (WGS) entry which is preliminary data.</text>
</comment>
<feature type="compositionally biased region" description="Low complexity" evidence="1">
    <location>
        <begin position="223"/>
        <end position="242"/>
    </location>
</feature>
<reference evidence="2 3" key="1">
    <citation type="submission" date="2018-05" db="EMBL/GenBank/DDBJ databases">
        <title>Whole genome sequencing for identification of molecular markers to develop diagnostic detection tools for the regulated plant pathogen Lachnellula willkommii.</title>
        <authorList>
            <person name="Giroux E."/>
            <person name="Bilodeau G."/>
        </authorList>
    </citation>
    <scope>NUCLEOTIDE SEQUENCE [LARGE SCALE GENOMIC DNA]</scope>
    <source>
        <strain evidence="2 3">CBS 625.97</strain>
    </source>
</reference>